<dbReference type="AlphaFoldDB" id="A0A9X2XZX9"/>
<dbReference type="Proteomes" id="UP001155483">
    <property type="component" value="Unassembled WGS sequence"/>
</dbReference>
<keyword evidence="2" id="KW-0560">Oxidoreductase</keyword>
<gene>
    <name evidence="4" type="ORF">OCK74_22940</name>
</gene>
<dbReference type="InterPro" id="IPR020904">
    <property type="entry name" value="Sc_DH/Rdtase_CS"/>
</dbReference>
<dbReference type="PRINTS" id="PR00080">
    <property type="entry name" value="SDRFAMILY"/>
</dbReference>
<evidence type="ECO:0000256" key="1">
    <source>
        <dbReference type="ARBA" id="ARBA00006484"/>
    </source>
</evidence>
<dbReference type="PROSITE" id="PS00061">
    <property type="entry name" value="ADH_SHORT"/>
    <property type="match status" value="1"/>
</dbReference>
<dbReference type="PANTHER" id="PTHR44169:SF6">
    <property type="entry name" value="NADPH-DEPENDENT 1-ACYLDIHYDROXYACETONE PHOSPHATE REDUCTASE"/>
    <property type="match status" value="1"/>
</dbReference>
<evidence type="ECO:0000313" key="5">
    <source>
        <dbReference type="Proteomes" id="UP001155483"/>
    </source>
</evidence>
<sequence>MSKVVLITGASSGLGESIANHLVQTGFIVYGTSRDIEQQTKAFHAVNMDVTSDQSIQSAIHQILQQHSRIDVLINNAGLGIASPIETLLIDDVQRVLDTNVIGLIRTTQAVLPHMRAQKSGTIINISSIGSESGLPYRGLYSASKAAVDRITEALRIELAPFGIQACVIQPGGVKTDINKNRIRTSLPAGNIYKESFDTTYALIDESVDKGLDPQEFGNLIEKLLQTPTLKRCYRLGKPIEKLSVILKRVLPSATYEKMIKNHYKIPTRPS</sequence>
<dbReference type="InterPro" id="IPR036291">
    <property type="entry name" value="NAD(P)-bd_dom_sf"/>
</dbReference>
<reference evidence="4" key="2">
    <citation type="submission" date="2023-04" db="EMBL/GenBank/DDBJ databases">
        <title>Paracnuella aquatica gen. nov., sp. nov., a member of the family Chitinophagaceae isolated from a hot spring.</title>
        <authorList>
            <person name="Wang C."/>
        </authorList>
    </citation>
    <scope>NUCLEOTIDE SEQUENCE</scope>
    <source>
        <strain evidence="4">LB-8</strain>
    </source>
</reference>
<reference evidence="4" key="1">
    <citation type="submission" date="2022-09" db="EMBL/GenBank/DDBJ databases">
        <authorList>
            <person name="Yuan C."/>
            <person name="Ke Z."/>
        </authorList>
    </citation>
    <scope>NUCLEOTIDE SEQUENCE</scope>
    <source>
        <strain evidence="4">LB-8</strain>
    </source>
</reference>
<dbReference type="Pfam" id="PF00106">
    <property type="entry name" value="adh_short"/>
    <property type="match status" value="1"/>
</dbReference>
<name>A0A9X2XZX9_9BACT</name>
<comment type="caution">
    <text evidence="4">The sequence shown here is derived from an EMBL/GenBank/DDBJ whole genome shotgun (WGS) entry which is preliminary data.</text>
</comment>
<dbReference type="RefSeq" id="WP_279299432.1">
    <property type="nucleotide sequence ID" value="NZ_JAOTIF010000026.1"/>
</dbReference>
<protein>
    <submittedName>
        <fullName evidence="4">SDR family oxidoreductase</fullName>
    </submittedName>
</protein>
<evidence type="ECO:0000256" key="2">
    <source>
        <dbReference type="ARBA" id="ARBA00023002"/>
    </source>
</evidence>
<dbReference type="Gene3D" id="3.40.50.720">
    <property type="entry name" value="NAD(P)-binding Rossmann-like Domain"/>
    <property type="match status" value="1"/>
</dbReference>
<dbReference type="SUPFAM" id="SSF51735">
    <property type="entry name" value="NAD(P)-binding Rossmann-fold domains"/>
    <property type="match status" value="1"/>
</dbReference>
<organism evidence="4 5">
    <name type="scientific">Paraflavisolibacter caeni</name>
    <dbReference type="NCBI Taxonomy" id="2982496"/>
    <lineage>
        <taxon>Bacteria</taxon>
        <taxon>Pseudomonadati</taxon>
        <taxon>Bacteroidota</taxon>
        <taxon>Chitinophagia</taxon>
        <taxon>Chitinophagales</taxon>
        <taxon>Chitinophagaceae</taxon>
        <taxon>Paraflavisolibacter</taxon>
    </lineage>
</organism>
<evidence type="ECO:0000256" key="3">
    <source>
        <dbReference type="RuleBase" id="RU000363"/>
    </source>
</evidence>
<evidence type="ECO:0000313" key="4">
    <source>
        <dbReference type="EMBL" id="MCU7551995.1"/>
    </source>
</evidence>
<dbReference type="GO" id="GO:0016491">
    <property type="term" value="F:oxidoreductase activity"/>
    <property type="evidence" value="ECO:0007669"/>
    <property type="project" value="UniProtKB-KW"/>
</dbReference>
<accession>A0A9X2XZX9</accession>
<proteinExistence type="inferred from homology"/>
<dbReference type="EMBL" id="JAOTIF010000026">
    <property type="protein sequence ID" value="MCU7551995.1"/>
    <property type="molecule type" value="Genomic_DNA"/>
</dbReference>
<comment type="similarity">
    <text evidence="1 3">Belongs to the short-chain dehydrogenases/reductases (SDR) family.</text>
</comment>
<dbReference type="PANTHER" id="PTHR44169">
    <property type="entry name" value="NADPH-DEPENDENT 1-ACYLDIHYDROXYACETONE PHOSPHATE REDUCTASE"/>
    <property type="match status" value="1"/>
</dbReference>
<dbReference type="CDD" id="cd05374">
    <property type="entry name" value="17beta-HSD-like_SDR_c"/>
    <property type="match status" value="1"/>
</dbReference>
<dbReference type="InterPro" id="IPR002347">
    <property type="entry name" value="SDR_fam"/>
</dbReference>
<keyword evidence="5" id="KW-1185">Reference proteome</keyword>
<dbReference type="PRINTS" id="PR00081">
    <property type="entry name" value="GDHRDH"/>
</dbReference>